<reference evidence="2 3" key="1">
    <citation type="submission" date="2016-11" db="EMBL/GenBank/DDBJ databases">
        <authorList>
            <person name="Jaros S."/>
            <person name="Januszkiewicz K."/>
            <person name="Wedrychowicz H."/>
        </authorList>
    </citation>
    <scope>NUCLEOTIDE SEQUENCE [LARGE SCALE GENOMIC DNA]</scope>
    <source>
        <strain evidence="2 3">DSM 6191</strain>
    </source>
</reference>
<keyword evidence="1" id="KW-0812">Transmembrane</keyword>
<evidence type="ECO:0000313" key="2">
    <source>
        <dbReference type="EMBL" id="SHI28096.1"/>
    </source>
</evidence>
<dbReference type="RefSeq" id="WP_175550923.1">
    <property type="nucleotide sequence ID" value="NZ_FQXU01000011.1"/>
</dbReference>
<gene>
    <name evidence="2" type="ORF">SAMN02745941_03442</name>
</gene>
<sequence length="52" mass="6295">MKRKYTLLVCSIIIAMILNDIFMAMELVWYIQLIPFIFILLIYLLMSLKIKR</sequence>
<dbReference type="AlphaFoldDB" id="A0A1M5ZVB9"/>
<protein>
    <submittedName>
        <fullName evidence="2">Uncharacterized protein</fullName>
    </submittedName>
</protein>
<name>A0A1M5ZVB9_9CLOT</name>
<dbReference type="EMBL" id="FQXU01000011">
    <property type="protein sequence ID" value="SHI28096.1"/>
    <property type="molecule type" value="Genomic_DNA"/>
</dbReference>
<accession>A0A1M5ZVB9</accession>
<proteinExistence type="predicted"/>
<organism evidence="2 3">
    <name type="scientific">Clostridium intestinale DSM 6191</name>
    <dbReference type="NCBI Taxonomy" id="1121320"/>
    <lineage>
        <taxon>Bacteria</taxon>
        <taxon>Bacillati</taxon>
        <taxon>Bacillota</taxon>
        <taxon>Clostridia</taxon>
        <taxon>Eubacteriales</taxon>
        <taxon>Clostridiaceae</taxon>
        <taxon>Clostridium</taxon>
    </lineage>
</organism>
<evidence type="ECO:0000313" key="3">
    <source>
        <dbReference type="Proteomes" id="UP000184241"/>
    </source>
</evidence>
<keyword evidence="1" id="KW-0472">Membrane</keyword>
<dbReference type="Proteomes" id="UP000184241">
    <property type="component" value="Unassembled WGS sequence"/>
</dbReference>
<feature type="transmembrane region" description="Helical" evidence="1">
    <location>
        <begin position="28"/>
        <end position="46"/>
    </location>
</feature>
<evidence type="ECO:0000256" key="1">
    <source>
        <dbReference type="SAM" id="Phobius"/>
    </source>
</evidence>
<feature type="transmembrane region" description="Helical" evidence="1">
    <location>
        <begin position="5"/>
        <end position="22"/>
    </location>
</feature>
<keyword evidence="1" id="KW-1133">Transmembrane helix</keyword>